<keyword evidence="2" id="KW-0238">DNA-binding</keyword>
<proteinExistence type="predicted"/>
<dbReference type="Gene3D" id="1.10.10.10">
    <property type="entry name" value="Winged helix-like DNA-binding domain superfamily/Winged helix DNA-binding domain"/>
    <property type="match status" value="1"/>
</dbReference>
<dbReference type="RefSeq" id="WP_139097171.1">
    <property type="nucleotide sequence ID" value="NZ_VDFW01000010.1"/>
</dbReference>
<dbReference type="SMART" id="SM00895">
    <property type="entry name" value="FCD"/>
    <property type="match status" value="1"/>
</dbReference>
<dbReference type="PROSITE" id="PS50949">
    <property type="entry name" value="HTH_GNTR"/>
    <property type="match status" value="1"/>
</dbReference>
<dbReference type="InterPro" id="IPR011711">
    <property type="entry name" value="GntR_C"/>
</dbReference>
<dbReference type="InterPro" id="IPR008920">
    <property type="entry name" value="TF_FadR/GntR_C"/>
</dbReference>
<dbReference type="SMART" id="SM00345">
    <property type="entry name" value="HTH_GNTR"/>
    <property type="match status" value="1"/>
</dbReference>
<dbReference type="PANTHER" id="PTHR43537:SF44">
    <property type="entry name" value="GNTR FAMILY REGULATORY PROTEIN"/>
    <property type="match status" value="1"/>
</dbReference>
<dbReference type="Pfam" id="PF07729">
    <property type="entry name" value="FCD"/>
    <property type="match status" value="1"/>
</dbReference>
<keyword evidence="3" id="KW-0804">Transcription</keyword>
<keyword evidence="1" id="KW-0805">Transcription regulation</keyword>
<dbReference type="Gene3D" id="1.20.120.530">
    <property type="entry name" value="GntR ligand-binding domain-like"/>
    <property type="match status" value="1"/>
</dbReference>
<evidence type="ECO:0000256" key="1">
    <source>
        <dbReference type="ARBA" id="ARBA00023015"/>
    </source>
</evidence>
<evidence type="ECO:0000256" key="2">
    <source>
        <dbReference type="ARBA" id="ARBA00023125"/>
    </source>
</evidence>
<feature type="domain" description="HTH gntR-type" evidence="4">
    <location>
        <begin position="3"/>
        <end position="73"/>
    </location>
</feature>
<gene>
    <name evidence="5" type="ORF">FG385_14170</name>
</gene>
<evidence type="ECO:0000313" key="5">
    <source>
        <dbReference type="EMBL" id="TNC25786.1"/>
    </source>
</evidence>
<dbReference type="Proteomes" id="UP000305546">
    <property type="component" value="Unassembled WGS sequence"/>
</dbReference>
<evidence type="ECO:0000256" key="3">
    <source>
        <dbReference type="ARBA" id="ARBA00023163"/>
    </source>
</evidence>
<evidence type="ECO:0000259" key="4">
    <source>
        <dbReference type="PROSITE" id="PS50949"/>
    </source>
</evidence>
<organism evidence="5 6">
    <name type="scientific">Amycolatopsis alkalitolerans</name>
    <dbReference type="NCBI Taxonomy" id="2547244"/>
    <lineage>
        <taxon>Bacteria</taxon>
        <taxon>Bacillati</taxon>
        <taxon>Actinomycetota</taxon>
        <taxon>Actinomycetes</taxon>
        <taxon>Pseudonocardiales</taxon>
        <taxon>Pseudonocardiaceae</taxon>
        <taxon>Amycolatopsis</taxon>
    </lineage>
</organism>
<evidence type="ECO:0000313" key="6">
    <source>
        <dbReference type="Proteomes" id="UP000305546"/>
    </source>
</evidence>
<dbReference type="EMBL" id="VDFW01000010">
    <property type="protein sequence ID" value="TNC25786.1"/>
    <property type="molecule type" value="Genomic_DNA"/>
</dbReference>
<sequence length="246" mass="27048">MGEDPRSRLSERLADTLQNEIVGLPPGERLPTEAELAGRFGVSRTVVREAARLLVQRGLVTVKPGRGMAVAEFDGRFIADQYGLLLRRSEGSFEQLLELRLVLEVEMAVFAAARRTDEHLAELEQTNHTLAAALESADGHGRFLEADLRFHEIVARASGNPFFSLVMRPVNGFLREAYASGPGYPSEGGHTLAEHREIAVAIAAGDPSRARFATENHLRRIMRHSEHLLSGLSWSDCHTNSAMSAD</sequence>
<dbReference type="GO" id="GO:0003700">
    <property type="term" value="F:DNA-binding transcription factor activity"/>
    <property type="evidence" value="ECO:0007669"/>
    <property type="project" value="InterPro"/>
</dbReference>
<name>A0A5C4M5K9_9PSEU</name>
<dbReference type="Pfam" id="PF00392">
    <property type="entry name" value="GntR"/>
    <property type="match status" value="1"/>
</dbReference>
<dbReference type="InterPro" id="IPR036390">
    <property type="entry name" value="WH_DNA-bd_sf"/>
</dbReference>
<comment type="caution">
    <text evidence="5">The sequence shown here is derived from an EMBL/GenBank/DDBJ whole genome shotgun (WGS) entry which is preliminary data.</text>
</comment>
<dbReference type="CDD" id="cd07377">
    <property type="entry name" value="WHTH_GntR"/>
    <property type="match status" value="1"/>
</dbReference>
<dbReference type="SUPFAM" id="SSF48008">
    <property type="entry name" value="GntR ligand-binding domain-like"/>
    <property type="match status" value="1"/>
</dbReference>
<dbReference type="InterPro" id="IPR036388">
    <property type="entry name" value="WH-like_DNA-bd_sf"/>
</dbReference>
<dbReference type="SUPFAM" id="SSF46785">
    <property type="entry name" value="Winged helix' DNA-binding domain"/>
    <property type="match status" value="1"/>
</dbReference>
<reference evidence="5 6" key="1">
    <citation type="submission" date="2019-06" db="EMBL/GenBank/DDBJ databases">
        <title>Amycolatopsis alkalitolerans sp. nov., isolated from Gastrodia elata Blume.</title>
        <authorList>
            <person name="Narsing Rao M.P."/>
            <person name="Li W.J."/>
        </authorList>
    </citation>
    <scope>NUCLEOTIDE SEQUENCE [LARGE SCALE GENOMIC DNA]</scope>
    <source>
        <strain evidence="5 6">SYSUP0005</strain>
    </source>
</reference>
<dbReference type="InterPro" id="IPR000524">
    <property type="entry name" value="Tscrpt_reg_HTH_GntR"/>
</dbReference>
<dbReference type="AlphaFoldDB" id="A0A5C4M5K9"/>
<dbReference type="PANTHER" id="PTHR43537">
    <property type="entry name" value="TRANSCRIPTIONAL REGULATOR, GNTR FAMILY"/>
    <property type="match status" value="1"/>
</dbReference>
<accession>A0A5C4M5K9</accession>
<keyword evidence="6" id="KW-1185">Reference proteome</keyword>
<protein>
    <submittedName>
        <fullName evidence="5">FadR family transcriptional regulator</fullName>
    </submittedName>
</protein>
<dbReference type="OrthoDB" id="4164516at2"/>
<dbReference type="PRINTS" id="PR00035">
    <property type="entry name" value="HTHGNTR"/>
</dbReference>
<dbReference type="GO" id="GO:0003677">
    <property type="term" value="F:DNA binding"/>
    <property type="evidence" value="ECO:0007669"/>
    <property type="project" value="UniProtKB-KW"/>
</dbReference>